<gene>
    <name evidence="1" type="ORF">NEMVEDRAFT_v1g244631</name>
</gene>
<organism evidence="1 2">
    <name type="scientific">Nematostella vectensis</name>
    <name type="common">Starlet sea anemone</name>
    <dbReference type="NCBI Taxonomy" id="45351"/>
    <lineage>
        <taxon>Eukaryota</taxon>
        <taxon>Metazoa</taxon>
        <taxon>Cnidaria</taxon>
        <taxon>Anthozoa</taxon>
        <taxon>Hexacorallia</taxon>
        <taxon>Actiniaria</taxon>
        <taxon>Edwardsiidae</taxon>
        <taxon>Nematostella</taxon>
    </lineage>
</organism>
<dbReference type="AlphaFoldDB" id="A7SE56"/>
<evidence type="ECO:0000313" key="1">
    <source>
        <dbReference type="EMBL" id="EDO38050.1"/>
    </source>
</evidence>
<proteinExistence type="predicted"/>
<protein>
    <submittedName>
        <fullName evidence="1">Uncharacterized protein</fullName>
    </submittedName>
</protein>
<dbReference type="Proteomes" id="UP000001593">
    <property type="component" value="Unassembled WGS sequence"/>
</dbReference>
<evidence type="ECO:0000313" key="2">
    <source>
        <dbReference type="Proteomes" id="UP000001593"/>
    </source>
</evidence>
<dbReference type="InParanoid" id="A7SE56"/>
<name>A7SE56_NEMVE</name>
<keyword evidence="2" id="KW-1185">Reference proteome</keyword>
<reference evidence="1 2" key="1">
    <citation type="journal article" date="2007" name="Science">
        <title>Sea anemone genome reveals ancestral eumetazoan gene repertoire and genomic organization.</title>
        <authorList>
            <person name="Putnam N.H."/>
            <person name="Srivastava M."/>
            <person name="Hellsten U."/>
            <person name="Dirks B."/>
            <person name="Chapman J."/>
            <person name="Salamov A."/>
            <person name="Terry A."/>
            <person name="Shapiro H."/>
            <person name="Lindquist E."/>
            <person name="Kapitonov V.V."/>
            <person name="Jurka J."/>
            <person name="Genikhovich G."/>
            <person name="Grigoriev I.V."/>
            <person name="Lucas S.M."/>
            <person name="Steele R.E."/>
            <person name="Finnerty J.R."/>
            <person name="Technau U."/>
            <person name="Martindale M.Q."/>
            <person name="Rokhsar D.S."/>
        </authorList>
    </citation>
    <scope>NUCLEOTIDE SEQUENCE [LARGE SCALE GENOMIC DNA]</scope>
    <source>
        <strain evidence="2">CH2 X CH6</strain>
    </source>
</reference>
<sequence length="471" mass="53141">MGDGPRSKIPIGWGHAVFFALYGSRLEARRSKKGGTAWEIIEGYEFAIDMVCIGYEFAINMAAVVKKISVALTCSTMRKLVEPKAHYQVKPSEVRDVLLSVSVLPAHYHYGNEVRKHRCLLSTWTEDSSSYVACMIEIPVWPNGLFYYKCNQYSIGQLTVTESTSRSGTKIKLLNTGEVSLFMVNSTCEPAISTLTHTNKFKRLDSEEDWNLDFPASCDGRIGMNYKGNCKVRVFHVCLKTITFIKEVQFPFKDVCDDVILAWHVSSQARIQTSLSKHLQGSLEQIHKSRRWRYNRLRSNKMTTVGVGVVIAKKTQPDACIQGGWIGKSWLLMSLFGVLRKDRLNKGEQDNNIGEGKKAQYGTGKKLEHSTRLLVEWKFCCDLSGKALLAIRLYPSANQLIKHYLRLCQIPSIYLFYVIVATESQKNTTDKTQGLALPTIPPTVTLISIENCKMPCTAECSRMTVELIRCC</sequence>
<dbReference type="HOGENOM" id="CLU_580476_0_0_1"/>
<dbReference type="EMBL" id="DS469634">
    <property type="protein sequence ID" value="EDO38050.1"/>
    <property type="molecule type" value="Genomic_DNA"/>
</dbReference>
<accession>A7SE56</accession>